<dbReference type="EMBL" id="ML769532">
    <property type="protein sequence ID" value="KAE9395404.1"/>
    <property type="molecule type" value="Genomic_DNA"/>
</dbReference>
<dbReference type="OrthoDB" id="2956462at2759"/>
<keyword evidence="5" id="KW-1185">Reference proteome</keyword>
<dbReference type="AlphaFoldDB" id="A0A6A4HDR9"/>
<feature type="region of interest" description="Disordered" evidence="1">
    <location>
        <begin position="410"/>
        <end position="443"/>
    </location>
</feature>
<proteinExistence type="predicted"/>
<evidence type="ECO:0000256" key="1">
    <source>
        <dbReference type="SAM" id="MobiDB-lite"/>
    </source>
</evidence>
<evidence type="ECO:0008006" key="6">
    <source>
        <dbReference type="Google" id="ProtNLM"/>
    </source>
</evidence>
<evidence type="ECO:0000259" key="2">
    <source>
        <dbReference type="Pfam" id="PF18718"/>
    </source>
</evidence>
<accession>A0A6A4HDR9</accession>
<dbReference type="Pfam" id="PF18718">
    <property type="entry name" value="CxC5"/>
    <property type="match status" value="1"/>
</dbReference>
<dbReference type="InterPro" id="IPR040898">
    <property type="entry name" value="CxC6"/>
</dbReference>
<evidence type="ECO:0000259" key="3">
    <source>
        <dbReference type="Pfam" id="PF18721"/>
    </source>
</evidence>
<organism evidence="4 5">
    <name type="scientific">Gymnopus androsaceus JB14</name>
    <dbReference type="NCBI Taxonomy" id="1447944"/>
    <lineage>
        <taxon>Eukaryota</taxon>
        <taxon>Fungi</taxon>
        <taxon>Dikarya</taxon>
        <taxon>Basidiomycota</taxon>
        <taxon>Agaricomycotina</taxon>
        <taxon>Agaricomycetes</taxon>
        <taxon>Agaricomycetidae</taxon>
        <taxon>Agaricales</taxon>
        <taxon>Marasmiineae</taxon>
        <taxon>Omphalotaceae</taxon>
        <taxon>Gymnopus</taxon>
    </lineage>
</organism>
<dbReference type="InterPro" id="IPR041539">
    <property type="entry name" value="CxC5"/>
</dbReference>
<feature type="domain" description="CxC6 like cysteine cluster associated with KDZ" evidence="3">
    <location>
        <begin position="319"/>
        <end position="386"/>
    </location>
</feature>
<evidence type="ECO:0000313" key="4">
    <source>
        <dbReference type="EMBL" id="KAE9395404.1"/>
    </source>
</evidence>
<protein>
    <recommendedName>
        <fullName evidence="6">CxC6 like cysteine cluster associated with KDZ domain-containing protein</fullName>
    </recommendedName>
</protein>
<dbReference type="Proteomes" id="UP000799118">
    <property type="component" value="Unassembled WGS sequence"/>
</dbReference>
<reference evidence="4" key="1">
    <citation type="journal article" date="2019" name="Environ. Microbiol.">
        <title>Fungal ecological strategies reflected in gene transcription - a case study of two litter decomposers.</title>
        <authorList>
            <person name="Barbi F."/>
            <person name="Kohler A."/>
            <person name="Barry K."/>
            <person name="Baskaran P."/>
            <person name="Daum C."/>
            <person name="Fauchery L."/>
            <person name="Ihrmark K."/>
            <person name="Kuo A."/>
            <person name="LaButti K."/>
            <person name="Lipzen A."/>
            <person name="Morin E."/>
            <person name="Grigoriev I.V."/>
            <person name="Henrissat B."/>
            <person name="Lindahl B."/>
            <person name="Martin F."/>
        </authorList>
    </citation>
    <scope>NUCLEOTIDE SEQUENCE</scope>
    <source>
        <strain evidence="4">JB14</strain>
    </source>
</reference>
<sequence length="471" mass="53138">MSIHATYTALNATPNLTQEVTVQQLLQLISLSSQLKNDILVSQPPGHDPTKPPAVLPNHIRLFLSKISGIDLRFLDGCWSAVRSMAWEAKVDRIRFDDTDSEAWDVGNSYELSPHTLRPPIHHCSYCPNNSLLREHDPLHPATLHTLRHGPRPTFAGHLSCPDCKTQFYSNYYVRDGVRTYYEGVPPVIEVSKHHYVERELAELFVAQMVMSWTSATNASQIYNTLYSSTSTSSTPSLTADHVWNAFIILSLIRDSECRKAVLAVPDSGAQNDRFIQAMSERNQRIAEYGQDLINHYCDRCLKVTEKEDGKHYRIHALVADGICIGHPRCAFQDSLPCKNPLSSSKDRFCTLHQDENQICAITLCRHPVVAGFLTCDDPEHRRMENNRSSRQKAMFQLKHVLARQGIVQTANSQELDDVPNDDVERTDGPDAPGPSTTFVEDSKDCPEKEANENLKAIFGRLRTHAELVFH</sequence>
<feature type="non-terminal residue" evidence="4">
    <location>
        <position position="471"/>
    </location>
</feature>
<dbReference type="Pfam" id="PF18721">
    <property type="entry name" value="CxC6"/>
    <property type="match status" value="1"/>
</dbReference>
<gene>
    <name evidence="4" type="ORF">BT96DRAFT_861954</name>
</gene>
<evidence type="ECO:0000313" key="5">
    <source>
        <dbReference type="Proteomes" id="UP000799118"/>
    </source>
</evidence>
<feature type="domain" description="CxC5 like cysteine cluster associated with KDZ" evidence="2">
    <location>
        <begin position="113"/>
        <end position="226"/>
    </location>
</feature>
<name>A0A6A4HDR9_9AGAR</name>